<protein>
    <submittedName>
        <fullName evidence="5">ABC transporter ATP-binding protein</fullName>
    </submittedName>
</protein>
<organism evidence="5 6">
    <name type="scientific">Rubricoccus marinus</name>
    <dbReference type="NCBI Taxonomy" id="716817"/>
    <lineage>
        <taxon>Bacteria</taxon>
        <taxon>Pseudomonadati</taxon>
        <taxon>Rhodothermota</taxon>
        <taxon>Rhodothermia</taxon>
        <taxon>Rhodothermales</taxon>
        <taxon>Rubricoccaceae</taxon>
        <taxon>Rubricoccus</taxon>
    </lineage>
</organism>
<dbReference type="InterPro" id="IPR017871">
    <property type="entry name" value="ABC_transporter-like_CS"/>
</dbReference>
<dbReference type="OrthoDB" id="9782239at2"/>
<dbReference type="PROSITE" id="PS50893">
    <property type="entry name" value="ABC_TRANSPORTER_2"/>
    <property type="match status" value="1"/>
</dbReference>
<dbReference type="Gene3D" id="3.40.50.300">
    <property type="entry name" value="P-loop containing nucleotide triphosphate hydrolases"/>
    <property type="match status" value="1"/>
</dbReference>
<dbReference type="PANTHER" id="PTHR43023:SF6">
    <property type="entry name" value="INTERMEMBRANE PHOSPHOLIPID TRANSPORT SYSTEM ATP-BINDING PROTEIN MLAF"/>
    <property type="match status" value="1"/>
</dbReference>
<accession>A0A259TW48</accession>
<dbReference type="GO" id="GO:0016887">
    <property type="term" value="F:ATP hydrolysis activity"/>
    <property type="evidence" value="ECO:0007669"/>
    <property type="project" value="InterPro"/>
</dbReference>
<dbReference type="AlphaFoldDB" id="A0A259TW48"/>
<evidence type="ECO:0000256" key="2">
    <source>
        <dbReference type="ARBA" id="ARBA00022741"/>
    </source>
</evidence>
<keyword evidence="6" id="KW-1185">Reference proteome</keyword>
<dbReference type="InterPro" id="IPR003439">
    <property type="entry name" value="ABC_transporter-like_ATP-bd"/>
</dbReference>
<evidence type="ECO:0000313" key="6">
    <source>
        <dbReference type="Proteomes" id="UP000216446"/>
    </source>
</evidence>
<dbReference type="InParanoid" id="A0A259TW48"/>
<dbReference type="PROSITE" id="PS00211">
    <property type="entry name" value="ABC_TRANSPORTER_1"/>
    <property type="match status" value="1"/>
</dbReference>
<dbReference type="EMBL" id="MQWB01000001">
    <property type="protein sequence ID" value="OZC01778.1"/>
    <property type="molecule type" value="Genomic_DNA"/>
</dbReference>
<sequence length="266" mass="29313">MEDPEHEPVTGNAPPPPENVAIEMRNVHKAFGTKEVLKGISLAVERGTSGVVLGGSGTGKSVLTKHIVGLLKPDRGEVWVLGDRIDLMSGDPLDRKRLRLGYLFQGGALFDSMTVYENMRFFLDRHTKLSKGEKNDLVEESLEDVNLPQTKHQYPAELSGGQKKRIGLARTLILRPDIILYDEPTTGLDPVSVRVVADLIVKLRDTRGITSVAITHDLLAAEIITDRAFFIYDGKIIASGSLNEVRKEKHPVLEEFFQGTEAYGSA</sequence>
<evidence type="ECO:0000313" key="5">
    <source>
        <dbReference type="EMBL" id="OZC01778.1"/>
    </source>
</evidence>
<dbReference type="PANTHER" id="PTHR43023">
    <property type="entry name" value="PROTEIN TRIGALACTOSYLDIACYLGLYCEROL 3, CHLOROPLASTIC"/>
    <property type="match status" value="1"/>
</dbReference>
<keyword evidence="2" id="KW-0547">Nucleotide-binding</keyword>
<keyword evidence="3 5" id="KW-0067">ATP-binding</keyword>
<evidence type="ECO:0000256" key="1">
    <source>
        <dbReference type="ARBA" id="ARBA00022448"/>
    </source>
</evidence>
<gene>
    <name evidence="5" type="ORF">BSZ36_01510</name>
</gene>
<dbReference type="Pfam" id="PF00005">
    <property type="entry name" value="ABC_tran"/>
    <property type="match status" value="1"/>
</dbReference>
<evidence type="ECO:0000256" key="3">
    <source>
        <dbReference type="ARBA" id="ARBA00022840"/>
    </source>
</evidence>
<dbReference type="InterPro" id="IPR027417">
    <property type="entry name" value="P-loop_NTPase"/>
</dbReference>
<dbReference type="InterPro" id="IPR003593">
    <property type="entry name" value="AAA+_ATPase"/>
</dbReference>
<feature type="domain" description="ABC transporter" evidence="4">
    <location>
        <begin position="22"/>
        <end position="258"/>
    </location>
</feature>
<reference evidence="5 6" key="1">
    <citation type="submission" date="2016-11" db="EMBL/GenBank/DDBJ databases">
        <title>Study of marine rhodopsin-containing bacteria.</title>
        <authorList>
            <person name="Yoshizawa S."/>
            <person name="Kumagai Y."/>
            <person name="Kogure K."/>
        </authorList>
    </citation>
    <scope>NUCLEOTIDE SEQUENCE [LARGE SCALE GENOMIC DNA]</scope>
    <source>
        <strain evidence="5 6">SG-29</strain>
    </source>
</reference>
<comment type="caution">
    <text evidence="5">The sequence shown here is derived from an EMBL/GenBank/DDBJ whole genome shotgun (WGS) entry which is preliminary data.</text>
</comment>
<dbReference type="FunCoup" id="A0A259TW48">
    <property type="interactions" value="228"/>
</dbReference>
<dbReference type="GO" id="GO:0005524">
    <property type="term" value="F:ATP binding"/>
    <property type="evidence" value="ECO:0007669"/>
    <property type="project" value="UniProtKB-KW"/>
</dbReference>
<evidence type="ECO:0000259" key="4">
    <source>
        <dbReference type="PROSITE" id="PS50893"/>
    </source>
</evidence>
<dbReference type="RefSeq" id="WP_094545399.1">
    <property type="nucleotide sequence ID" value="NZ_MQWB01000001.1"/>
</dbReference>
<dbReference type="SMART" id="SM00382">
    <property type="entry name" value="AAA"/>
    <property type="match status" value="1"/>
</dbReference>
<proteinExistence type="predicted"/>
<dbReference type="Proteomes" id="UP000216446">
    <property type="component" value="Unassembled WGS sequence"/>
</dbReference>
<keyword evidence="1" id="KW-0813">Transport</keyword>
<name>A0A259TW48_9BACT</name>
<dbReference type="SUPFAM" id="SSF52540">
    <property type="entry name" value="P-loop containing nucleoside triphosphate hydrolases"/>
    <property type="match status" value="1"/>
</dbReference>